<dbReference type="KEGG" id="dgr:6563596"/>
<keyword evidence="3" id="KW-1185">Reference proteome</keyword>
<proteinExistence type="predicted"/>
<dbReference type="FunCoup" id="B4JH38">
    <property type="interactions" value="116"/>
</dbReference>
<dbReference type="EMBL" id="CH916369">
    <property type="protein sequence ID" value="EDV92729.1"/>
    <property type="molecule type" value="Genomic_DNA"/>
</dbReference>
<dbReference type="STRING" id="7222.B4JH38"/>
<dbReference type="OMA" id="QINSESM"/>
<dbReference type="eggNOG" id="ENOG502RN8H">
    <property type="taxonomic scope" value="Eukaryota"/>
</dbReference>
<dbReference type="AlphaFoldDB" id="B4JH38"/>
<dbReference type="OrthoDB" id="7934455at2759"/>
<feature type="region of interest" description="Disordered" evidence="1">
    <location>
        <begin position="175"/>
        <end position="216"/>
    </location>
</feature>
<dbReference type="HOGENOM" id="CLU_059636_0_0_1"/>
<accession>B4JH38</accession>
<reference evidence="2 3" key="1">
    <citation type="journal article" date="2007" name="Nature">
        <title>Evolution of genes and genomes on the Drosophila phylogeny.</title>
        <authorList>
            <consortium name="Drosophila 12 Genomes Consortium"/>
            <person name="Clark A.G."/>
            <person name="Eisen M.B."/>
            <person name="Smith D.R."/>
            <person name="Bergman C.M."/>
            <person name="Oliver B."/>
            <person name="Markow T.A."/>
            <person name="Kaufman T.C."/>
            <person name="Kellis M."/>
            <person name="Gelbart W."/>
            <person name="Iyer V.N."/>
            <person name="Pollard D.A."/>
            <person name="Sackton T.B."/>
            <person name="Larracuente A.M."/>
            <person name="Singh N.D."/>
            <person name="Abad J.P."/>
            <person name="Abt D.N."/>
            <person name="Adryan B."/>
            <person name="Aguade M."/>
            <person name="Akashi H."/>
            <person name="Anderson W.W."/>
            <person name="Aquadro C.F."/>
            <person name="Ardell D.H."/>
            <person name="Arguello R."/>
            <person name="Artieri C.G."/>
            <person name="Barbash D.A."/>
            <person name="Barker D."/>
            <person name="Barsanti P."/>
            <person name="Batterham P."/>
            <person name="Batzoglou S."/>
            <person name="Begun D."/>
            <person name="Bhutkar A."/>
            <person name="Blanco E."/>
            <person name="Bosak S.A."/>
            <person name="Bradley R.K."/>
            <person name="Brand A.D."/>
            <person name="Brent M.R."/>
            <person name="Brooks A.N."/>
            <person name="Brown R.H."/>
            <person name="Butlin R.K."/>
            <person name="Caggese C."/>
            <person name="Calvi B.R."/>
            <person name="Bernardo de Carvalho A."/>
            <person name="Caspi A."/>
            <person name="Castrezana S."/>
            <person name="Celniker S.E."/>
            <person name="Chang J.L."/>
            <person name="Chapple C."/>
            <person name="Chatterji S."/>
            <person name="Chinwalla A."/>
            <person name="Civetta A."/>
            <person name="Clifton S.W."/>
            <person name="Comeron J.M."/>
            <person name="Costello J.C."/>
            <person name="Coyne J.A."/>
            <person name="Daub J."/>
            <person name="David R.G."/>
            <person name="Delcher A.L."/>
            <person name="Delehaunty K."/>
            <person name="Do C.B."/>
            <person name="Ebling H."/>
            <person name="Edwards K."/>
            <person name="Eickbush T."/>
            <person name="Evans J.D."/>
            <person name="Filipski A."/>
            <person name="Findeiss S."/>
            <person name="Freyhult E."/>
            <person name="Fulton L."/>
            <person name="Fulton R."/>
            <person name="Garcia A.C."/>
            <person name="Gardiner A."/>
            <person name="Garfield D.A."/>
            <person name="Garvin B.E."/>
            <person name="Gibson G."/>
            <person name="Gilbert D."/>
            <person name="Gnerre S."/>
            <person name="Godfrey J."/>
            <person name="Good R."/>
            <person name="Gotea V."/>
            <person name="Gravely B."/>
            <person name="Greenberg A.J."/>
            <person name="Griffiths-Jones S."/>
            <person name="Gross S."/>
            <person name="Guigo R."/>
            <person name="Gustafson E.A."/>
            <person name="Haerty W."/>
            <person name="Hahn M.W."/>
            <person name="Halligan D.L."/>
            <person name="Halpern A.L."/>
            <person name="Halter G.M."/>
            <person name="Han M.V."/>
            <person name="Heger A."/>
            <person name="Hillier L."/>
            <person name="Hinrichs A.S."/>
            <person name="Holmes I."/>
            <person name="Hoskins R.A."/>
            <person name="Hubisz M.J."/>
            <person name="Hultmark D."/>
            <person name="Huntley M.A."/>
            <person name="Jaffe D.B."/>
            <person name="Jagadeeshan S."/>
            <person name="Jeck W.R."/>
            <person name="Johnson J."/>
            <person name="Jones C.D."/>
            <person name="Jordan W.C."/>
            <person name="Karpen G.H."/>
            <person name="Kataoka E."/>
            <person name="Keightley P.D."/>
            <person name="Kheradpour P."/>
            <person name="Kirkness E.F."/>
            <person name="Koerich L.B."/>
            <person name="Kristiansen K."/>
            <person name="Kudrna D."/>
            <person name="Kulathinal R.J."/>
            <person name="Kumar S."/>
            <person name="Kwok R."/>
            <person name="Lander E."/>
            <person name="Langley C.H."/>
            <person name="Lapoint R."/>
            <person name="Lazzaro B.P."/>
            <person name="Lee S.J."/>
            <person name="Levesque L."/>
            <person name="Li R."/>
            <person name="Lin C.F."/>
            <person name="Lin M.F."/>
            <person name="Lindblad-Toh K."/>
            <person name="Llopart A."/>
            <person name="Long M."/>
            <person name="Low L."/>
            <person name="Lozovsky E."/>
            <person name="Lu J."/>
            <person name="Luo M."/>
            <person name="Machado C.A."/>
            <person name="Makalowski W."/>
            <person name="Marzo M."/>
            <person name="Matsuda M."/>
            <person name="Matzkin L."/>
            <person name="McAllister B."/>
            <person name="McBride C.S."/>
            <person name="McKernan B."/>
            <person name="McKernan K."/>
            <person name="Mendez-Lago M."/>
            <person name="Minx P."/>
            <person name="Mollenhauer M.U."/>
            <person name="Montooth K."/>
            <person name="Mount S.M."/>
            <person name="Mu X."/>
            <person name="Myers E."/>
            <person name="Negre B."/>
            <person name="Newfeld S."/>
            <person name="Nielsen R."/>
            <person name="Noor M.A."/>
            <person name="O'Grady P."/>
            <person name="Pachter L."/>
            <person name="Papaceit M."/>
            <person name="Parisi M.J."/>
            <person name="Parisi M."/>
            <person name="Parts L."/>
            <person name="Pedersen J.S."/>
            <person name="Pesole G."/>
            <person name="Phillippy A.M."/>
            <person name="Ponting C.P."/>
            <person name="Pop M."/>
            <person name="Porcelli D."/>
            <person name="Powell J.R."/>
            <person name="Prohaska S."/>
            <person name="Pruitt K."/>
            <person name="Puig M."/>
            <person name="Quesneville H."/>
            <person name="Ram K.R."/>
            <person name="Rand D."/>
            <person name="Rasmussen M.D."/>
            <person name="Reed L.K."/>
            <person name="Reenan R."/>
            <person name="Reily A."/>
            <person name="Remington K.A."/>
            <person name="Rieger T.T."/>
            <person name="Ritchie M.G."/>
            <person name="Robin C."/>
            <person name="Rogers Y.H."/>
            <person name="Rohde C."/>
            <person name="Rozas J."/>
            <person name="Rubenfield M.J."/>
            <person name="Ruiz A."/>
            <person name="Russo S."/>
            <person name="Salzberg S.L."/>
            <person name="Sanchez-Gracia A."/>
            <person name="Saranga D.J."/>
            <person name="Sato H."/>
            <person name="Schaeffer S.W."/>
            <person name="Schatz M.C."/>
            <person name="Schlenke T."/>
            <person name="Schwartz R."/>
            <person name="Segarra C."/>
            <person name="Singh R.S."/>
            <person name="Sirot L."/>
            <person name="Sirota M."/>
            <person name="Sisneros N.B."/>
            <person name="Smith C.D."/>
            <person name="Smith T.F."/>
            <person name="Spieth J."/>
            <person name="Stage D.E."/>
            <person name="Stark A."/>
            <person name="Stephan W."/>
            <person name="Strausberg R.L."/>
            <person name="Strempel S."/>
            <person name="Sturgill D."/>
            <person name="Sutton G."/>
            <person name="Sutton G.G."/>
            <person name="Tao W."/>
            <person name="Teichmann S."/>
            <person name="Tobari Y.N."/>
            <person name="Tomimura Y."/>
            <person name="Tsolas J.M."/>
            <person name="Valente V.L."/>
            <person name="Venter E."/>
            <person name="Venter J.C."/>
            <person name="Vicario S."/>
            <person name="Vieira F.G."/>
            <person name="Vilella A.J."/>
            <person name="Villasante A."/>
            <person name="Walenz B."/>
            <person name="Wang J."/>
            <person name="Wasserman M."/>
            <person name="Watts T."/>
            <person name="Wilson D."/>
            <person name="Wilson R.K."/>
            <person name="Wing R.A."/>
            <person name="Wolfner M.F."/>
            <person name="Wong A."/>
            <person name="Wong G.K."/>
            <person name="Wu C.I."/>
            <person name="Wu G."/>
            <person name="Yamamoto D."/>
            <person name="Yang H.P."/>
            <person name="Yang S.P."/>
            <person name="Yorke J.A."/>
            <person name="Yoshida K."/>
            <person name="Zdobnov E."/>
            <person name="Zhang P."/>
            <person name="Zhang Y."/>
            <person name="Zimin A.V."/>
            <person name="Baldwin J."/>
            <person name="Abdouelleil A."/>
            <person name="Abdulkadir J."/>
            <person name="Abebe A."/>
            <person name="Abera B."/>
            <person name="Abreu J."/>
            <person name="Acer S.C."/>
            <person name="Aftuck L."/>
            <person name="Alexander A."/>
            <person name="An P."/>
            <person name="Anderson E."/>
            <person name="Anderson S."/>
            <person name="Arachi H."/>
            <person name="Azer M."/>
            <person name="Bachantsang P."/>
            <person name="Barry A."/>
            <person name="Bayul T."/>
            <person name="Berlin A."/>
            <person name="Bessette D."/>
            <person name="Bloom T."/>
            <person name="Blye J."/>
            <person name="Boguslavskiy L."/>
            <person name="Bonnet C."/>
            <person name="Boukhgalter B."/>
            <person name="Bourzgui I."/>
            <person name="Brown A."/>
            <person name="Cahill P."/>
            <person name="Channer S."/>
            <person name="Cheshatsang Y."/>
            <person name="Chuda L."/>
            <person name="Citroen M."/>
            <person name="Collymore A."/>
            <person name="Cooke P."/>
            <person name="Costello M."/>
            <person name="D'Aco K."/>
            <person name="Daza R."/>
            <person name="De Haan G."/>
            <person name="DeGray S."/>
            <person name="DeMaso C."/>
            <person name="Dhargay N."/>
            <person name="Dooley K."/>
            <person name="Dooley E."/>
            <person name="Doricent M."/>
            <person name="Dorje P."/>
            <person name="Dorjee K."/>
            <person name="Dupes A."/>
            <person name="Elong R."/>
            <person name="Falk J."/>
            <person name="Farina A."/>
            <person name="Faro S."/>
            <person name="Ferguson D."/>
            <person name="Fisher S."/>
            <person name="Foley C.D."/>
            <person name="Franke A."/>
            <person name="Friedrich D."/>
            <person name="Gadbois L."/>
            <person name="Gearin G."/>
            <person name="Gearin C.R."/>
            <person name="Giannoukos G."/>
            <person name="Goode T."/>
            <person name="Graham J."/>
            <person name="Grandbois E."/>
            <person name="Grewal S."/>
            <person name="Gyaltsen K."/>
            <person name="Hafez N."/>
            <person name="Hagos B."/>
            <person name="Hall J."/>
            <person name="Henson C."/>
            <person name="Hollinger A."/>
            <person name="Honan T."/>
            <person name="Huard M.D."/>
            <person name="Hughes L."/>
            <person name="Hurhula B."/>
            <person name="Husby M.E."/>
            <person name="Kamat A."/>
            <person name="Kanga B."/>
            <person name="Kashin S."/>
            <person name="Khazanovich D."/>
            <person name="Kisner P."/>
            <person name="Lance K."/>
            <person name="Lara M."/>
            <person name="Lee W."/>
            <person name="Lennon N."/>
            <person name="Letendre F."/>
            <person name="LeVine R."/>
            <person name="Lipovsky A."/>
            <person name="Liu X."/>
            <person name="Liu J."/>
            <person name="Liu S."/>
            <person name="Lokyitsang T."/>
            <person name="Lokyitsang Y."/>
            <person name="Lubonja R."/>
            <person name="Lui A."/>
            <person name="MacDonald P."/>
            <person name="Magnisalis V."/>
            <person name="Maru K."/>
            <person name="Matthews C."/>
            <person name="McCusker W."/>
            <person name="McDonough S."/>
            <person name="Mehta T."/>
            <person name="Meldrim J."/>
            <person name="Meneus L."/>
            <person name="Mihai O."/>
            <person name="Mihalev A."/>
            <person name="Mihova T."/>
            <person name="Mittelman R."/>
            <person name="Mlenga V."/>
            <person name="Montmayeur A."/>
            <person name="Mulrain L."/>
            <person name="Navidi A."/>
            <person name="Naylor J."/>
            <person name="Negash T."/>
            <person name="Nguyen T."/>
            <person name="Nguyen N."/>
            <person name="Nicol R."/>
            <person name="Norbu C."/>
            <person name="Norbu N."/>
            <person name="Novod N."/>
            <person name="O'Neill B."/>
            <person name="Osman S."/>
            <person name="Markiewicz E."/>
            <person name="Oyono O.L."/>
            <person name="Patti C."/>
            <person name="Phunkhang P."/>
            <person name="Pierre F."/>
            <person name="Priest M."/>
            <person name="Raghuraman S."/>
            <person name="Rege F."/>
            <person name="Reyes R."/>
            <person name="Rise C."/>
            <person name="Rogov P."/>
            <person name="Ross K."/>
            <person name="Ryan E."/>
            <person name="Settipalli S."/>
            <person name="Shea T."/>
            <person name="Sherpa N."/>
            <person name="Shi L."/>
            <person name="Shih D."/>
            <person name="Sparrow T."/>
            <person name="Spaulding J."/>
            <person name="Stalker J."/>
            <person name="Stange-Thomann N."/>
            <person name="Stavropoulos S."/>
            <person name="Stone C."/>
            <person name="Strader C."/>
            <person name="Tesfaye S."/>
            <person name="Thomson T."/>
            <person name="Thoulutsang Y."/>
            <person name="Thoulutsang D."/>
            <person name="Topham K."/>
            <person name="Topping I."/>
            <person name="Tsamla T."/>
            <person name="Vassiliev H."/>
            <person name="Vo A."/>
            <person name="Wangchuk T."/>
            <person name="Wangdi T."/>
            <person name="Weiand M."/>
            <person name="Wilkinson J."/>
            <person name="Wilson A."/>
            <person name="Yadav S."/>
            <person name="Young G."/>
            <person name="Yu Q."/>
            <person name="Zembek L."/>
            <person name="Zhong D."/>
            <person name="Zimmer A."/>
            <person name="Zwirko Z."/>
            <person name="Jaffe D.B."/>
            <person name="Alvarez P."/>
            <person name="Brockman W."/>
            <person name="Butler J."/>
            <person name="Chin C."/>
            <person name="Gnerre S."/>
            <person name="Grabherr M."/>
            <person name="Kleber M."/>
            <person name="Mauceli E."/>
            <person name="MacCallum I."/>
        </authorList>
    </citation>
    <scope>NUCLEOTIDE SEQUENCE [LARGE SCALE GENOMIC DNA]</scope>
    <source>
        <strain evidence="3">Tucson 15287-2541.00</strain>
    </source>
</reference>
<dbReference type="PhylomeDB" id="B4JH38"/>
<feature type="region of interest" description="Disordered" evidence="1">
    <location>
        <begin position="77"/>
        <end position="97"/>
    </location>
</feature>
<name>B4JH38_DROGR</name>
<organism evidence="3">
    <name type="scientific">Drosophila grimshawi</name>
    <name type="common">Hawaiian fruit fly</name>
    <name type="synonym">Idiomyia grimshawi</name>
    <dbReference type="NCBI Taxonomy" id="7222"/>
    <lineage>
        <taxon>Eukaryota</taxon>
        <taxon>Metazoa</taxon>
        <taxon>Ecdysozoa</taxon>
        <taxon>Arthropoda</taxon>
        <taxon>Hexapoda</taxon>
        <taxon>Insecta</taxon>
        <taxon>Pterygota</taxon>
        <taxon>Neoptera</taxon>
        <taxon>Endopterygota</taxon>
        <taxon>Diptera</taxon>
        <taxon>Brachycera</taxon>
        <taxon>Muscomorpha</taxon>
        <taxon>Ephydroidea</taxon>
        <taxon>Drosophilidae</taxon>
        <taxon>Drosophila</taxon>
        <taxon>Hawaiian Drosophila</taxon>
    </lineage>
</organism>
<dbReference type="InParanoid" id="B4JH38"/>
<feature type="compositionally biased region" description="Low complexity" evidence="1">
    <location>
        <begin position="198"/>
        <end position="216"/>
    </location>
</feature>
<evidence type="ECO:0000313" key="3">
    <source>
        <dbReference type="Proteomes" id="UP000001070"/>
    </source>
</evidence>
<evidence type="ECO:0000256" key="1">
    <source>
        <dbReference type="SAM" id="MobiDB-lite"/>
    </source>
</evidence>
<protein>
    <submittedName>
        <fullName evidence="2">GH18668</fullName>
    </submittedName>
</protein>
<gene>
    <name evidence="2" type="primary">Dgri\GH18668</name>
    <name evidence="2" type="ORF">Dgri_GH18668</name>
</gene>
<sequence length="216" mass="24160">MTLFNCVWEAKRRLEKKGRLANRSERFVNAMLVKAVTKQMVIPYSSEEISKCNHIRECQLKKVNNCRLNRWSNESSQSSVLERTQSNQSSLLPPAQMANESSDIPLNLVVTINSQALLTQPVMWVNGETPESPAKSKDMAEAVDVSIESTPDMAWAEAAAQVNTESMTFESRDLELNTQQTESQPVALSNEDYELFGTQVPATSTQTPTQSTEPFL</sequence>
<dbReference type="Proteomes" id="UP000001070">
    <property type="component" value="Unassembled WGS sequence"/>
</dbReference>
<evidence type="ECO:0000313" key="2">
    <source>
        <dbReference type="EMBL" id="EDV92729.1"/>
    </source>
</evidence>
<feature type="compositionally biased region" description="Polar residues" evidence="1">
    <location>
        <begin position="176"/>
        <end position="187"/>
    </location>
</feature>
<feature type="compositionally biased region" description="Polar residues" evidence="1">
    <location>
        <begin position="77"/>
        <end position="91"/>
    </location>
</feature>